<dbReference type="RefSeq" id="XP_013253722.1">
    <property type="nucleotide sequence ID" value="XM_013398268.1"/>
</dbReference>
<evidence type="ECO:0000313" key="2">
    <source>
        <dbReference type="EMBL" id="KEF51132.1"/>
    </source>
</evidence>
<dbReference type="AlphaFoldDB" id="A0A072NUR4"/>
<dbReference type="HOGENOM" id="CLU_336173_0_0_1"/>
<sequence>MSALPRRLLGHNDRNFYVFDPRSHGVSEFHIISYTWGGETQPYNCGIEGVSWDVKTPWERIKDIQRLMIAGGVQYIWVDSLCINQADENERSAEISKMYEYYSNADTCHILLGMTKVWDPQVIVNNLHFVDHILAHMGGAALASEAPGLTTNSTRRLAQWENDEKWAFPVVESTVRAAAIDMGVLNCYATCVSHVKSMFDNPYFFRVWTFQEMILGKNITMWGINQEKISEIGKLSTWMDLAIDSQDKAVKLLNWIRESRALKTASVNTILRFIEEDCHSLDALQTQVKGISSARTDIINGGPSWWHGNHKGVSNIFSAVSITPRKCLKREDIFKGLLGIFSGLFTPEEIKQEMSGNDIERISFNFFKRLSTRTGRAWTKLAISSGERGNWDWIPVVENPSVVMTTDCFAGVVNMGFLGQKGQAKARAMTGVSGVPRQYMSIRLNQDNRGFQFTFQGCNCGKKVKTGHFSSELIPTYDQPRDVVKDESGRVLVQVATILGSVMDPGGDIIEYRRRLLSKLQPDWKTNDPSAKPTGWEDRCVSGTDWENPNFRYIRTHNWSMNYRMVDIKGCETRLHNESTANISCEVRVNCGCTIVAPFSLMFEAITAVFGSFLGKVSGELDDDDRIILKDGLGLVQVGDIGRTFKLVAFGGDVNAHKSYARSCRRVKQDKAVHPTRPWPSGRALVREEFSHGITDGMRNYGYVGTGGSGNLLICRNNPIGQYKIIGVCIDDYIPFKKDEGKVNIR</sequence>
<dbReference type="OrthoDB" id="4159223at2759"/>
<dbReference type="Proteomes" id="UP000027920">
    <property type="component" value="Unassembled WGS sequence"/>
</dbReference>
<dbReference type="Pfam" id="PF06985">
    <property type="entry name" value="HET"/>
    <property type="match status" value="1"/>
</dbReference>
<dbReference type="PANTHER" id="PTHR24148">
    <property type="entry name" value="ANKYRIN REPEAT DOMAIN-CONTAINING PROTEIN 39 HOMOLOG-RELATED"/>
    <property type="match status" value="1"/>
</dbReference>
<gene>
    <name evidence="2" type="ORF">A1O9_12746</name>
</gene>
<dbReference type="STRING" id="1182545.A0A072NUR4"/>
<dbReference type="GeneID" id="25287640"/>
<organism evidence="2 3">
    <name type="scientific">Exophiala aquamarina CBS 119918</name>
    <dbReference type="NCBI Taxonomy" id="1182545"/>
    <lineage>
        <taxon>Eukaryota</taxon>
        <taxon>Fungi</taxon>
        <taxon>Dikarya</taxon>
        <taxon>Ascomycota</taxon>
        <taxon>Pezizomycotina</taxon>
        <taxon>Eurotiomycetes</taxon>
        <taxon>Chaetothyriomycetidae</taxon>
        <taxon>Chaetothyriales</taxon>
        <taxon>Herpotrichiellaceae</taxon>
        <taxon>Exophiala</taxon>
    </lineage>
</organism>
<dbReference type="InterPro" id="IPR052895">
    <property type="entry name" value="HetReg/Transcr_Mod"/>
</dbReference>
<dbReference type="VEuPathDB" id="FungiDB:A1O9_12746"/>
<evidence type="ECO:0000313" key="3">
    <source>
        <dbReference type="Proteomes" id="UP000027920"/>
    </source>
</evidence>
<name>A0A072NUR4_9EURO</name>
<proteinExistence type="predicted"/>
<accession>A0A072NUR4</accession>
<dbReference type="PANTHER" id="PTHR24148:SF64">
    <property type="entry name" value="HETEROKARYON INCOMPATIBILITY DOMAIN-CONTAINING PROTEIN"/>
    <property type="match status" value="1"/>
</dbReference>
<feature type="domain" description="Heterokaryon incompatibility" evidence="1">
    <location>
        <begin position="30"/>
        <end position="212"/>
    </location>
</feature>
<dbReference type="EMBL" id="AMGV01000027">
    <property type="protein sequence ID" value="KEF51132.1"/>
    <property type="molecule type" value="Genomic_DNA"/>
</dbReference>
<comment type="caution">
    <text evidence="2">The sequence shown here is derived from an EMBL/GenBank/DDBJ whole genome shotgun (WGS) entry which is preliminary data.</text>
</comment>
<reference evidence="2 3" key="1">
    <citation type="submission" date="2013-03" db="EMBL/GenBank/DDBJ databases">
        <title>The Genome Sequence of Exophiala aquamarina CBS 119918.</title>
        <authorList>
            <consortium name="The Broad Institute Genomics Platform"/>
            <person name="Cuomo C."/>
            <person name="de Hoog S."/>
            <person name="Gorbushina A."/>
            <person name="Walker B."/>
            <person name="Young S.K."/>
            <person name="Zeng Q."/>
            <person name="Gargeya S."/>
            <person name="Fitzgerald M."/>
            <person name="Haas B."/>
            <person name="Abouelleil A."/>
            <person name="Allen A.W."/>
            <person name="Alvarado L."/>
            <person name="Arachchi H.M."/>
            <person name="Berlin A.M."/>
            <person name="Chapman S.B."/>
            <person name="Gainer-Dewar J."/>
            <person name="Goldberg J."/>
            <person name="Griggs A."/>
            <person name="Gujja S."/>
            <person name="Hansen M."/>
            <person name="Howarth C."/>
            <person name="Imamovic A."/>
            <person name="Ireland A."/>
            <person name="Larimer J."/>
            <person name="McCowan C."/>
            <person name="Murphy C."/>
            <person name="Pearson M."/>
            <person name="Poon T.W."/>
            <person name="Priest M."/>
            <person name="Roberts A."/>
            <person name="Saif S."/>
            <person name="Shea T."/>
            <person name="Sisk P."/>
            <person name="Sykes S."/>
            <person name="Wortman J."/>
            <person name="Nusbaum C."/>
            <person name="Birren B."/>
        </authorList>
    </citation>
    <scope>NUCLEOTIDE SEQUENCE [LARGE SCALE GENOMIC DNA]</scope>
    <source>
        <strain evidence="2 3">CBS 119918</strain>
    </source>
</reference>
<evidence type="ECO:0000259" key="1">
    <source>
        <dbReference type="Pfam" id="PF06985"/>
    </source>
</evidence>
<protein>
    <recommendedName>
        <fullName evidence="1">Heterokaryon incompatibility domain-containing protein</fullName>
    </recommendedName>
</protein>
<keyword evidence="3" id="KW-1185">Reference proteome</keyword>
<dbReference type="InterPro" id="IPR010730">
    <property type="entry name" value="HET"/>
</dbReference>